<dbReference type="EMBL" id="JACHWR010000001">
    <property type="protein sequence ID" value="MBB3041971.1"/>
    <property type="molecule type" value="Genomic_DNA"/>
</dbReference>
<proteinExistence type="predicted"/>
<dbReference type="AlphaFoldDB" id="A0A7W4Z1K6"/>
<gene>
    <name evidence="2" type="ORF">FHU40_001772</name>
</gene>
<comment type="caution">
    <text evidence="2">The sequence shown here is derived from an EMBL/GenBank/DDBJ whole genome shotgun (WGS) entry which is preliminary data.</text>
</comment>
<keyword evidence="3" id="KW-1185">Reference proteome</keyword>
<sequence>MLVDGKPVNHVLHLILTLVTCFAWAIVWLILVGVGGEKRYSLSVDAYGNVLRS</sequence>
<reference evidence="2 3" key="1">
    <citation type="submission" date="2020-08" db="EMBL/GenBank/DDBJ databases">
        <title>Sequencing the genomes of 1000 actinobacteria strains.</title>
        <authorList>
            <person name="Klenk H.-P."/>
        </authorList>
    </citation>
    <scope>NUCLEOTIDE SEQUENCE [LARGE SCALE GENOMIC DNA]</scope>
    <source>
        <strain evidence="2 3">DSM 105498</strain>
    </source>
</reference>
<name>A0A7W4Z1K6_9ACTN</name>
<accession>A0A7W4Z1K6</accession>
<feature type="transmembrane region" description="Helical" evidence="1">
    <location>
        <begin position="12"/>
        <end position="34"/>
    </location>
</feature>
<evidence type="ECO:0000313" key="3">
    <source>
        <dbReference type="Proteomes" id="UP000589626"/>
    </source>
</evidence>
<keyword evidence="1" id="KW-0472">Membrane</keyword>
<keyword evidence="1" id="KW-0812">Transmembrane</keyword>
<evidence type="ECO:0000256" key="1">
    <source>
        <dbReference type="SAM" id="Phobius"/>
    </source>
</evidence>
<dbReference type="Proteomes" id="UP000589626">
    <property type="component" value="Unassembled WGS sequence"/>
</dbReference>
<protein>
    <submittedName>
        <fullName evidence="2">Uncharacterized protein</fullName>
    </submittedName>
</protein>
<organism evidence="2 3">
    <name type="scientific">Nocardioides soli</name>
    <dbReference type="NCBI Taxonomy" id="1036020"/>
    <lineage>
        <taxon>Bacteria</taxon>
        <taxon>Bacillati</taxon>
        <taxon>Actinomycetota</taxon>
        <taxon>Actinomycetes</taxon>
        <taxon>Propionibacteriales</taxon>
        <taxon>Nocardioidaceae</taxon>
        <taxon>Nocardioides</taxon>
    </lineage>
</organism>
<keyword evidence="1" id="KW-1133">Transmembrane helix</keyword>
<evidence type="ECO:0000313" key="2">
    <source>
        <dbReference type="EMBL" id="MBB3041971.1"/>
    </source>
</evidence>